<keyword evidence="2" id="KW-0472">Membrane</keyword>
<evidence type="ECO:0000256" key="2">
    <source>
        <dbReference type="SAM" id="Phobius"/>
    </source>
</evidence>
<keyword evidence="2" id="KW-0812">Transmembrane</keyword>
<feature type="compositionally biased region" description="Gly residues" evidence="1">
    <location>
        <begin position="115"/>
        <end position="134"/>
    </location>
</feature>
<dbReference type="EMBL" id="BQKI01000079">
    <property type="protein sequence ID" value="GJN27189.1"/>
    <property type="molecule type" value="Genomic_DNA"/>
</dbReference>
<feature type="region of interest" description="Disordered" evidence="1">
    <location>
        <begin position="113"/>
        <end position="135"/>
    </location>
</feature>
<evidence type="ECO:0008006" key="5">
    <source>
        <dbReference type="Google" id="ProtNLM"/>
    </source>
</evidence>
<proteinExistence type="predicted"/>
<keyword evidence="2" id="KW-1133">Transmembrane helix</keyword>
<dbReference type="PANTHER" id="PTHR35483">
    <property type="entry name" value="NUCLEUSENVELOPE PROTEIN"/>
    <property type="match status" value="1"/>
</dbReference>
<name>A0AAV5EV01_ELECO</name>
<sequence length="250" mass="28639">MSYFQATTQKPHSALIAYRPVAGLGKARELLHRDSLCPHSMRSCKLQQQVYPRLVLVSSCYKKLGPVYASSGKENPEIMNDPFSMESLNKAMAEAKRQRPIKDLLMEQIATLRGQGPGGNGGNKNRYGGGGGSDGSDDASFKESFYELIQILLATVAFIFLYIHIIRGEELYRLARDYTRYLMTGKRTARLKRAMLNWRDFTESITKKDSAEEDFYDRPIDSESTWWQQPQKFLHRLEELCRGYLRPHAQ</sequence>
<organism evidence="3 4">
    <name type="scientific">Eleusine coracana subsp. coracana</name>
    <dbReference type="NCBI Taxonomy" id="191504"/>
    <lineage>
        <taxon>Eukaryota</taxon>
        <taxon>Viridiplantae</taxon>
        <taxon>Streptophyta</taxon>
        <taxon>Embryophyta</taxon>
        <taxon>Tracheophyta</taxon>
        <taxon>Spermatophyta</taxon>
        <taxon>Magnoliopsida</taxon>
        <taxon>Liliopsida</taxon>
        <taxon>Poales</taxon>
        <taxon>Poaceae</taxon>
        <taxon>PACMAD clade</taxon>
        <taxon>Chloridoideae</taxon>
        <taxon>Cynodonteae</taxon>
        <taxon>Eleusininae</taxon>
        <taxon>Eleusine</taxon>
    </lineage>
</organism>
<evidence type="ECO:0000313" key="3">
    <source>
        <dbReference type="EMBL" id="GJN27189.1"/>
    </source>
</evidence>
<reference evidence="3" key="2">
    <citation type="submission" date="2021-12" db="EMBL/GenBank/DDBJ databases">
        <title>Resequencing data analysis of finger millet.</title>
        <authorList>
            <person name="Hatakeyama M."/>
            <person name="Aluri S."/>
            <person name="Balachadran M.T."/>
            <person name="Sivarajan S.R."/>
            <person name="Poveda L."/>
            <person name="Shimizu-Inatsugi R."/>
            <person name="Schlapbach R."/>
            <person name="Sreeman S.M."/>
            <person name="Shimizu K.K."/>
        </authorList>
    </citation>
    <scope>NUCLEOTIDE SEQUENCE</scope>
</reference>
<keyword evidence="4" id="KW-1185">Reference proteome</keyword>
<protein>
    <recommendedName>
        <fullName evidence="5">Glycine-rich protein</fullName>
    </recommendedName>
</protein>
<dbReference type="AlphaFoldDB" id="A0AAV5EV01"/>
<accession>A0AAV5EV01</accession>
<dbReference type="GO" id="GO:0009507">
    <property type="term" value="C:chloroplast"/>
    <property type="evidence" value="ECO:0007669"/>
    <property type="project" value="TreeGrafter"/>
</dbReference>
<gene>
    <name evidence="3" type="primary">gb15186</name>
    <name evidence="3" type="ORF">PR202_gb15186</name>
</gene>
<comment type="caution">
    <text evidence="3">The sequence shown here is derived from an EMBL/GenBank/DDBJ whole genome shotgun (WGS) entry which is preliminary data.</text>
</comment>
<feature type="transmembrane region" description="Helical" evidence="2">
    <location>
        <begin position="148"/>
        <end position="166"/>
    </location>
</feature>
<dbReference type="PANTHER" id="PTHR35483:SF1">
    <property type="entry name" value="GLYCINE-RICH PROTEIN-RELATED"/>
    <property type="match status" value="1"/>
</dbReference>
<dbReference type="Proteomes" id="UP001054889">
    <property type="component" value="Unassembled WGS sequence"/>
</dbReference>
<reference evidence="3" key="1">
    <citation type="journal article" date="2018" name="DNA Res.">
        <title>Multiple hybrid de novo genome assembly of finger millet, an orphan allotetraploid crop.</title>
        <authorList>
            <person name="Hatakeyama M."/>
            <person name="Aluri S."/>
            <person name="Balachadran M.T."/>
            <person name="Sivarajan S.R."/>
            <person name="Patrignani A."/>
            <person name="Gruter S."/>
            <person name="Poveda L."/>
            <person name="Shimizu-Inatsugi R."/>
            <person name="Baeten J."/>
            <person name="Francoijs K.J."/>
            <person name="Nataraja K.N."/>
            <person name="Reddy Y.A.N."/>
            <person name="Phadnis S."/>
            <person name="Ravikumar R.L."/>
            <person name="Schlapbach R."/>
            <person name="Sreeman S.M."/>
            <person name="Shimizu K.K."/>
        </authorList>
    </citation>
    <scope>NUCLEOTIDE SEQUENCE</scope>
</reference>
<evidence type="ECO:0000313" key="4">
    <source>
        <dbReference type="Proteomes" id="UP001054889"/>
    </source>
</evidence>
<evidence type="ECO:0000256" key="1">
    <source>
        <dbReference type="SAM" id="MobiDB-lite"/>
    </source>
</evidence>